<protein>
    <recommendedName>
        <fullName evidence="1">F-box domain-containing protein</fullName>
    </recommendedName>
</protein>
<dbReference type="EMBL" id="CABITT030000005">
    <property type="protein sequence ID" value="VVB06610.1"/>
    <property type="molecule type" value="Genomic_DNA"/>
</dbReference>
<dbReference type="InterPro" id="IPR001810">
    <property type="entry name" value="F-box_dom"/>
</dbReference>
<proteinExistence type="predicted"/>
<dbReference type="PANTHER" id="PTHR31672:SF13">
    <property type="entry name" value="F-BOX PROTEIN CPR30-LIKE"/>
    <property type="match status" value="1"/>
</dbReference>
<name>A0A565BYX5_9BRAS</name>
<comment type="caution">
    <text evidence="2">The sequence shown here is derived from an EMBL/GenBank/DDBJ whole genome shotgun (WGS) entry which is preliminary data.</text>
</comment>
<evidence type="ECO:0000313" key="3">
    <source>
        <dbReference type="Proteomes" id="UP000489600"/>
    </source>
</evidence>
<dbReference type="Pfam" id="PF00646">
    <property type="entry name" value="F-box"/>
    <property type="match status" value="1"/>
</dbReference>
<sequence length="182" mass="21002">MKKYKNIHKSITTSVDINEEILQYLPMKSLARFKVVSKQWRSTVESTYFAHKRLVRFGLPTPNVKLLIVHSKFNEDLNSTTLLLNTFSRDHNNKGEICLSSSSSYTFPDNPIDKSQDKTIQVLGSCDGLVLVRIHKDFRYIHLINPTTREHQTLSPEPSENELRYKMPFTAGFGKDVVTRSR</sequence>
<dbReference type="InterPro" id="IPR036047">
    <property type="entry name" value="F-box-like_dom_sf"/>
</dbReference>
<evidence type="ECO:0000313" key="2">
    <source>
        <dbReference type="EMBL" id="VVB06610.1"/>
    </source>
</evidence>
<dbReference type="InterPro" id="IPR050796">
    <property type="entry name" value="SCF_F-box_component"/>
</dbReference>
<accession>A0A565BYX5</accession>
<dbReference type="OrthoDB" id="1113741at2759"/>
<dbReference type="Gene3D" id="1.20.1280.50">
    <property type="match status" value="1"/>
</dbReference>
<feature type="domain" description="F-box" evidence="1">
    <location>
        <begin position="13"/>
        <end position="53"/>
    </location>
</feature>
<gene>
    <name evidence="2" type="ORF">ANE_LOCUS17054</name>
</gene>
<evidence type="ECO:0000259" key="1">
    <source>
        <dbReference type="SMART" id="SM00256"/>
    </source>
</evidence>
<dbReference type="SMART" id="SM00256">
    <property type="entry name" value="FBOX"/>
    <property type="match status" value="1"/>
</dbReference>
<dbReference type="SUPFAM" id="SSF81383">
    <property type="entry name" value="F-box domain"/>
    <property type="match status" value="1"/>
</dbReference>
<dbReference type="PANTHER" id="PTHR31672">
    <property type="entry name" value="BNACNNG10540D PROTEIN"/>
    <property type="match status" value="1"/>
</dbReference>
<dbReference type="AlphaFoldDB" id="A0A565BYX5"/>
<reference evidence="2" key="1">
    <citation type="submission" date="2019-07" db="EMBL/GenBank/DDBJ databases">
        <authorList>
            <person name="Dittberner H."/>
        </authorList>
    </citation>
    <scope>NUCLEOTIDE SEQUENCE [LARGE SCALE GENOMIC DNA]</scope>
</reference>
<dbReference type="Proteomes" id="UP000489600">
    <property type="component" value="Unassembled WGS sequence"/>
</dbReference>
<keyword evidence="3" id="KW-1185">Reference proteome</keyword>
<organism evidence="2 3">
    <name type="scientific">Arabis nemorensis</name>
    <dbReference type="NCBI Taxonomy" id="586526"/>
    <lineage>
        <taxon>Eukaryota</taxon>
        <taxon>Viridiplantae</taxon>
        <taxon>Streptophyta</taxon>
        <taxon>Embryophyta</taxon>
        <taxon>Tracheophyta</taxon>
        <taxon>Spermatophyta</taxon>
        <taxon>Magnoliopsida</taxon>
        <taxon>eudicotyledons</taxon>
        <taxon>Gunneridae</taxon>
        <taxon>Pentapetalae</taxon>
        <taxon>rosids</taxon>
        <taxon>malvids</taxon>
        <taxon>Brassicales</taxon>
        <taxon>Brassicaceae</taxon>
        <taxon>Arabideae</taxon>
        <taxon>Arabis</taxon>
    </lineage>
</organism>